<dbReference type="GO" id="GO:0005737">
    <property type="term" value="C:cytoplasm"/>
    <property type="evidence" value="ECO:0007669"/>
    <property type="project" value="TreeGrafter"/>
</dbReference>
<dbReference type="GO" id="GO:0004820">
    <property type="term" value="F:glycine-tRNA ligase activity"/>
    <property type="evidence" value="ECO:0007669"/>
    <property type="project" value="TreeGrafter"/>
</dbReference>
<proteinExistence type="predicted"/>
<name>T1BVC0_9ZZZZ</name>
<dbReference type="SUPFAM" id="SSF55681">
    <property type="entry name" value="Class II aaRS and biotin synthetases"/>
    <property type="match status" value="1"/>
</dbReference>
<dbReference type="Gene3D" id="3.30.930.10">
    <property type="entry name" value="Bira Bifunctional Protein, Domain 2"/>
    <property type="match status" value="1"/>
</dbReference>
<keyword evidence="1" id="KW-0436">Ligase</keyword>
<dbReference type="PRINTS" id="PR01043">
    <property type="entry name" value="TRNASYNTHGLY"/>
</dbReference>
<dbReference type="InterPro" id="IPR027031">
    <property type="entry name" value="Gly-tRNA_synthase/POLG2"/>
</dbReference>
<gene>
    <name evidence="1" type="ORF">B1B_03029</name>
</gene>
<sequence length="185" mass="20622">MTAIDDLFATLRRRGVLWPSAEIYGGIQGLYDYGPVGTAIKRRVEDAWTEWMVRSSDDFYLIEPAEMLPEPVVRASGHLENFTDPEVSCADCRTAYRADTLLEASRPEGIDGLAPGEIGRLVQESGVRCPRCGGRHWTVPRPFNLMFSVDFGATGDEKAYLRPETAQSSYLAFARMWDVGRTPSP</sequence>
<dbReference type="AlphaFoldDB" id="T1BVC0"/>
<dbReference type="GO" id="GO:0006426">
    <property type="term" value="P:glycyl-tRNA aminoacylation"/>
    <property type="evidence" value="ECO:0007669"/>
    <property type="project" value="TreeGrafter"/>
</dbReference>
<feature type="non-terminal residue" evidence="1">
    <location>
        <position position="185"/>
    </location>
</feature>
<accession>T1BVC0</accession>
<comment type="caution">
    <text evidence="1">The sequence shown here is derived from an EMBL/GenBank/DDBJ whole genome shotgun (WGS) entry which is preliminary data.</text>
</comment>
<dbReference type="InterPro" id="IPR045864">
    <property type="entry name" value="aa-tRNA-synth_II/BPL/LPL"/>
</dbReference>
<evidence type="ECO:0000313" key="1">
    <source>
        <dbReference type="EMBL" id="EQD73802.1"/>
    </source>
</evidence>
<dbReference type="PANTHER" id="PTHR10745:SF0">
    <property type="entry name" value="GLYCINE--TRNA LIGASE"/>
    <property type="match status" value="1"/>
</dbReference>
<reference evidence="1" key="2">
    <citation type="journal article" date="2014" name="ISME J.">
        <title>Microbial stratification in low pH oxic and suboxic macroscopic growths along an acid mine drainage.</title>
        <authorList>
            <person name="Mendez-Garcia C."/>
            <person name="Mesa V."/>
            <person name="Sprenger R.R."/>
            <person name="Richter M."/>
            <person name="Diez M.S."/>
            <person name="Solano J."/>
            <person name="Bargiela R."/>
            <person name="Golyshina O.V."/>
            <person name="Manteca A."/>
            <person name="Ramos J.L."/>
            <person name="Gallego J.R."/>
            <person name="Llorente I."/>
            <person name="Martins Dos Santos V.A."/>
            <person name="Jensen O.N."/>
            <person name="Pelaez A.I."/>
            <person name="Sanchez J."/>
            <person name="Ferrer M."/>
        </authorList>
    </citation>
    <scope>NUCLEOTIDE SEQUENCE</scope>
</reference>
<reference evidence="1" key="1">
    <citation type="submission" date="2013-08" db="EMBL/GenBank/DDBJ databases">
        <authorList>
            <person name="Mendez C."/>
            <person name="Richter M."/>
            <person name="Ferrer M."/>
            <person name="Sanchez J."/>
        </authorList>
    </citation>
    <scope>NUCLEOTIDE SEQUENCE</scope>
</reference>
<dbReference type="PANTHER" id="PTHR10745">
    <property type="entry name" value="GLYCYL-TRNA SYNTHETASE/DNA POLYMERASE SUBUNIT GAMMA-2"/>
    <property type="match status" value="1"/>
</dbReference>
<keyword evidence="1" id="KW-0030">Aminoacyl-tRNA synthetase</keyword>
<dbReference type="EMBL" id="AUZY01001830">
    <property type="protein sequence ID" value="EQD73802.1"/>
    <property type="molecule type" value="Genomic_DNA"/>
</dbReference>
<organism evidence="1">
    <name type="scientific">mine drainage metagenome</name>
    <dbReference type="NCBI Taxonomy" id="410659"/>
    <lineage>
        <taxon>unclassified sequences</taxon>
        <taxon>metagenomes</taxon>
        <taxon>ecological metagenomes</taxon>
    </lineage>
</organism>
<protein>
    <submittedName>
        <fullName evidence="1">Glycyl-tRNA synthetase</fullName>
    </submittedName>
</protein>